<sequence length="40" mass="4289">QCMGLLEAGGREALGDVVTRVLRRAVADGREEDLDCTLVT</sequence>
<dbReference type="Proteomes" id="UP000838756">
    <property type="component" value="Unassembled WGS sequence"/>
</dbReference>
<proteinExistence type="predicted"/>
<keyword evidence="2" id="KW-1185">Reference proteome</keyword>
<dbReference type="Pfam" id="PF25801">
    <property type="entry name" value="HEAT_GCN1_C_2"/>
    <property type="match status" value="1"/>
</dbReference>
<dbReference type="AlphaFoldDB" id="A0A8S4QVX0"/>
<gene>
    <name evidence="1" type="primary">jg6326</name>
    <name evidence="1" type="ORF">PAEG_LOCUS6218</name>
</gene>
<accession>A0A8S4QVX0</accession>
<comment type="caution">
    <text evidence="1">The sequence shown here is derived from an EMBL/GenBank/DDBJ whole genome shotgun (WGS) entry which is preliminary data.</text>
</comment>
<evidence type="ECO:0000313" key="1">
    <source>
        <dbReference type="EMBL" id="CAH2218383.1"/>
    </source>
</evidence>
<name>A0A8S4QVX0_9NEOP</name>
<organism evidence="1 2">
    <name type="scientific">Pararge aegeria aegeria</name>
    <dbReference type="NCBI Taxonomy" id="348720"/>
    <lineage>
        <taxon>Eukaryota</taxon>
        <taxon>Metazoa</taxon>
        <taxon>Ecdysozoa</taxon>
        <taxon>Arthropoda</taxon>
        <taxon>Hexapoda</taxon>
        <taxon>Insecta</taxon>
        <taxon>Pterygota</taxon>
        <taxon>Neoptera</taxon>
        <taxon>Endopterygota</taxon>
        <taxon>Lepidoptera</taxon>
        <taxon>Glossata</taxon>
        <taxon>Ditrysia</taxon>
        <taxon>Papilionoidea</taxon>
        <taxon>Nymphalidae</taxon>
        <taxon>Satyrinae</taxon>
        <taxon>Satyrini</taxon>
        <taxon>Parargina</taxon>
        <taxon>Pararge</taxon>
    </lineage>
</organism>
<protein>
    <submittedName>
        <fullName evidence="1">Jg6326 protein</fullName>
    </submittedName>
</protein>
<reference evidence="1" key="1">
    <citation type="submission" date="2022-03" db="EMBL/GenBank/DDBJ databases">
        <authorList>
            <person name="Lindestad O."/>
        </authorList>
    </citation>
    <scope>NUCLEOTIDE SEQUENCE</scope>
</reference>
<evidence type="ECO:0000313" key="2">
    <source>
        <dbReference type="Proteomes" id="UP000838756"/>
    </source>
</evidence>
<feature type="non-terminal residue" evidence="1">
    <location>
        <position position="1"/>
    </location>
</feature>
<dbReference type="EMBL" id="CAKXAJ010019495">
    <property type="protein sequence ID" value="CAH2218383.1"/>
    <property type="molecule type" value="Genomic_DNA"/>
</dbReference>